<protein>
    <submittedName>
        <fullName evidence="1">Uncharacterized protein</fullName>
    </submittedName>
</protein>
<evidence type="ECO:0000313" key="2">
    <source>
        <dbReference type="Proteomes" id="UP000821837"/>
    </source>
</evidence>
<sequence>MDDAAGRRHLRELQRIIHQTTEAIWACDLSRLRTDFKPRKRQDEKGKSSVHKLKPLQLPPEVTETLSLGPKFAVEPRLSAPERLSLVRQISGRAPDLEQGLCVSAGVDVLLRSTQHTSRLPLRKVEAYLKESTLAVLPADKEGGFAILSFNLCYSKASEAVS</sequence>
<gene>
    <name evidence="1" type="ORF">HPB52_017251</name>
</gene>
<name>A0A9D4PFY0_RHISA</name>
<dbReference type="AlphaFoldDB" id="A0A9D4PFY0"/>
<dbReference type="Proteomes" id="UP000821837">
    <property type="component" value="Chromosome 8"/>
</dbReference>
<keyword evidence="2" id="KW-1185">Reference proteome</keyword>
<reference evidence="1" key="2">
    <citation type="submission" date="2021-09" db="EMBL/GenBank/DDBJ databases">
        <authorList>
            <person name="Jia N."/>
            <person name="Wang J."/>
            <person name="Shi W."/>
            <person name="Du L."/>
            <person name="Sun Y."/>
            <person name="Zhan W."/>
            <person name="Jiang J."/>
            <person name="Wang Q."/>
            <person name="Zhang B."/>
            <person name="Ji P."/>
            <person name="Sakyi L.B."/>
            <person name="Cui X."/>
            <person name="Yuan T."/>
            <person name="Jiang B."/>
            <person name="Yang W."/>
            <person name="Lam T.T.-Y."/>
            <person name="Chang Q."/>
            <person name="Ding S."/>
            <person name="Wang X."/>
            <person name="Zhu J."/>
            <person name="Ruan X."/>
            <person name="Zhao L."/>
            <person name="Wei J."/>
            <person name="Que T."/>
            <person name="Du C."/>
            <person name="Cheng J."/>
            <person name="Dai P."/>
            <person name="Han X."/>
            <person name="Huang E."/>
            <person name="Gao Y."/>
            <person name="Liu J."/>
            <person name="Shao H."/>
            <person name="Ye R."/>
            <person name="Li L."/>
            <person name="Wei W."/>
            <person name="Wang X."/>
            <person name="Wang C."/>
            <person name="Huo Q."/>
            <person name="Li W."/>
            <person name="Guo W."/>
            <person name="Chen H."/>
            <person name="Chen S."/>
            <person name="Zhou L."/>
            <person name="Zhou L."/>
            <person name="Ni X."/>
            <person name="Tian J."/>
            <person name="Zhou Y."/>
            <person name="Sheng Y."/>
            <person name="Liu T."/>
            <person name="Pan Y."/>
            <person name="Xia L."/>
            <person name="Li J."/>
            <person name="Zhao F."/>
            <person name="Cao W."/>
        </authorList>
    </citation>
    <scope>NUCLEOTIDE SEQUENCE</scope>
    <source>
        <strain evidence="1">Rsan-2018</strain>
        <tissue evidence="1">Larvae</tissue>
    </source>
</reference>
<evidence type="ECO:0000313" key="1">
    <source>
        <dbReference type="EMBL" id="KAH7939767.1"/>
    </source>
</evidence>
<dbReference type="EMBL" id="JABSTV010001254">
    <property type="protein sequence ID" value="KAH7939767.1"/>
    <property type="molecule type" value="Genomic_DNA"/>
</dbReference>
<proteinExistence type="predicted"/>
<accession>A0A9D4PFY0</accession>
<reference evidence="1" key="1">
    <citation type="journal article" date="2020" name="Cell">
        <title>Large-Scale Comparative Analyses of Tick Genomes Elucidate Their Genetic Diversity and Vector Capacities.</title>
        <authorList>
            <consortium name="Tick Genome and Microbiome Consortium (TIGMIC)"/>
            <person name="Jia N."/>
            <person name="Wang J."/>
            <person name="Shi W."/>
            <person name="Du L."/>
            <person name="Sun Y."/>
            <person name="Zhan W."/>
            <person name="Jiang J.F."/>
            <person name="Wang Q."/>
            <person name="Zhang B."/>
            <person name="Ji P."/>
            <person name="Bell-Sakyi L."/>
            <person name="Cui X.M."/>
            <person name="Yuan T.T."/>
            <person name="Jiang B.G."/>
            <person name="Yang W.F."/>
            <person name="Lam T.T."/>
            <person name="Chang Q.C."/>
            <person name="Ding S.J."/>
            <person name="Wang X.J."/>
            <person name="Zhu J.G."/>
            <person name="Ruan X.D."/>
            <person name="Zhao L."/>
            <person name="Wei J.T."/>
            <person name="Ye R.Z."/>
            <person name="Que T.C."/>
            <person name="Du C.H."/>
            <person name="Zhou Y.H."/>
            <person name="Cheng J.X."/>
            <person name="Dai P.F."/>
            <person name="Guo W.B."/>
            <person name="Han X.H."/>
            <person name="Huang E.J."/>
            <person name="Li L.F."/>
            <person name="Wei W."/>
            <person name="Gao Y.C."/>
            <person name="Liu J.Z."/>
            <person name="Shao H.Z."/>
            <person name="Wang X."/>
            <person name="Wang C.C."/>
            <person name="Yang T.C."/>
            <person name="Huo Q.B."/>
            <person name="Li W."/>
            <person name="Chen H.Y."/>
            <person name="Chen S.E."/>
            <person name="Zhou L.G."/>
            <person name="Ni X.B."/>
            <person name="Tian J.H."/>
            <person name="Sheng Y."/>
            <person name="Liu T."/>
            <person name="Pan Y.S."/>
            <person name="Xia L.Y."/>
            <person name="Li J."/>
            <person name="Zhao F."/>
            <person name="Cao W.C."/>
        </authorList>
    </citation>
    <scope>NUCLEOTIDE SEQUENCE</scope>
    <source>
        <strain evidence="1">Rsan-2018</strain>
    </source>
</reference>
<dbReference type="VEuPathDB" id="VectorBase:RSAN_046078"/>
<organism evidence="1 2">
    <name type="scientific">Rhipicephalus sanguineus</name>
    <name type="common">Brown dog tick</name>
    <name type="synonym">Ixodes sanguineus</name>
    <dbReference type="NCBI Taxonomy" id="34632"/>
    <lineage>
        <taxon>Eukaryota</taxon>
        <taxon>Metazoa</taxon>
        <taxon>Ecdysozoa</taxon>
        <taxon>Arthropoda</taxon>
        <taxon>Chelicerata</taxon>
        <taxon>Arachnida</taxon>
        <taxon>Acari</taxon>
        <taxon>Parasitiformes</taxon>
        <taxon>Ixodida</taxon>
        <taxon>Ixodoidea</taxon>
        <taxon>Ixodidae</taxon>
        <taxon>Rhipicephalinae</taxon>
        <taxon>Rhipicephalus</taxon>
        <taxon>Rhipicephalus</taxon>
    </lineage>
</organism>
<comment type="caution">
    <text evidence="1">The sequence shown here is derived from an EMBL/GenBank/DDBJ whole genome shotgun (WGS) entry which is preliminary data.</text>
</comment>